<dbReference type="Pfam" id="PF15156">
    <property type="entry name" value="CLN6"/>
    <property type="match status" value="1"/>
</dbReference>
<proteinExistence type="predicted"/>
<feature type="compositionally biased region" description="Polar residues" evidence="1">
    <location>
        <begin position="22"/>
        <end position="36"/>
    </location>
</feature>
<dbReference type="Proteomes" id="UP000694571">
    <property type="component" value="Unplaced"/>
</dbReference>
<feature type="transmembrane region" description="Helical" evidence="2">
    <location>
        <begin position="302"/>
        <end position="324"/>
    </location>
</feature>
<gene>
    <name evidence="3" type="primary">CLN6</name>
</gene>
<feature type="compositionally biased region" description="Basic and acidic residues" evidence="1">
    <location>
        <begin position="1"/>
        <end position="13"/>
    </location>
</feature>
<keyword evidence="2" id="KW-0812">Transmembrane</keyword>
<dbReference type="PANTHER" id="PTHR16244:SF2">
    <property type="entry name" value="CEROID-LIPOFUSCINOSIS NEURONAL PROTEIN 6"/>
    <property type="match status" value="1"/>
</dbReference>
<name>A0A8D1JJN1_PIG</name>
<sequence length="354" mass="39983">MGKPRPGEGRDLPRSPGKLVAEQSSATKGVSHTKAGTQGPLVGDTGSGHEPGDKSLYLLWDSVCLSEDTFTSVLLRGSPEIAENSVGAKEVLRASGLCPVNVTLPLAPQLVFPLEWFPLSKPSVGDYFHMAYNIITPFLLLKLIERSPRTLPRSMIYVSIITFIMGASIHLVGDSVNHRLIFSGYQNHLSVRENPIIKNLKPETLIDSFELLYYYDEYLGHSLWYIPFFLILFMYFSGCFTPTKTESVMPGAALLLVVPSGLYYWYLVTEGQIFILFIFTFFAMLALVLHQKRKRLFLDSNGLFLFYSFAITLLLVALWVAWLWNDPVLRKKYPGVIYVPEPWAFYTLHVSSRH</sequence>
<dbReference type="Ensembl" id="ENSSSCT00050001900.1">
    <property type="protein sequence ID" value="ENSSSCP00050000575.1"/>
    <property type="gene ID" value="ENSSSCG00050001401.1"/>
</dbReference>
<evidence type="ECO:0000313" key="4">
    <source>
        <dbReference type="Proteomes" id="UP000694571"/>
    </source>
</evidence>
<dbReference type="PANTHER" id="PTHR16244">
    <property type="entry name" value="CEROID-LIPOFUSCINOSIS NEURONAL PROTEIN 6"/>
    <property type="match status" value="1"/>
</dbReference>
<dbReference type="InterPro" id="IPR029255">
    <property type="entry name" value="CLN6"/>
</dbReference>
<feature type="region of interest" description="Disordered" evidence="1">
    <location>
        <begin position="1"/>
        <end position="47"/>
    </location>
</feature>
<feature type="transmembrane region" description="Helical" evidence="2">
    <location>
        <begin position="248"/>
        <end position="266"/>
    </location>
</feature>
<evidence type="ECO:0000256" key="2">
    <source>
        <dbReference type="SAM" id="Phobius"/>
    </source>
</evidence>
<organism evidence="3 4">
    <name type="scientific">Sus scrofa</name>
    <name type="common">Pig</name>
    <dbReference type="NCBI Taxonomy" id="9823"/>
    <lineage>
        <taxon>Eukaryota</taxon>
        <taxon>Metazoa</taxon>
        <taxon>Chordata</taxon>
        <taxon>Craniata</taxon>
        <taxon>Vertebrata</taxon>
        <taxon>Euteleostomi</taxon>
        <taxon>Mammalia</taxon>
        <taxon>Eutheria</taxon>
        <taxon>Laurasiatheria</taxon>
        <taxon>Artiodactyla</taxon>
        <taxon>Suina</taxon>
        <taxon>Suidae</taxon>
        <taxon>Sus</taxon>
    </lineage>
</organism>
<protein>
    <submittedName>
        <fullName evidence="3">CLN6 transmembrane ER protein</fullName>
    </submittedName>
</protein>
<accession>A0A8D1JJN1</accession>
<dbReference type="AlphaFoldDB" id="A0A8D1JJN1"/>
<keyword evidence="2" id="KW-0472">Membrane</keyword>
<keyword evidence="2" id="KW-1133">Transmembrane helix</keyword>
<evidence type="ECO:0000256" key="1">
    <source>
        <dbReference type="SAM" id="MobiDB-lite"/>
    </source>
</evidence>
<feature type="transmembrane region" description="Helical" evidence="2">
    <location>
        <begin position="272"/>
        <end position="290"/>
    </location>
</feature>
<reference evidence="3" key="1">
    <citation type="submission" date="2025-08" db="UniProtKB">
        <authorList>
            <consortium name="Ensembl"/>
        </authorList>
    </citation>
    <scope>IDENTIFICATION</scope>
</reference>
<evidence type="ECO:0000313" key="3">
    <source>
        <dbReference type="Ensembl" id="ENSSSCP00050000575.1"/>
    </source>
</evidence>
<feature type="transmembrane region" description="Helical" evidence="2">
    <location>
        <begin position="218"/>
        <end position="236"/>
    </location>
</feature>
<feature type="transmembrane region" description="Helical" evidence="2">
    <location>
        <begin position="156"/>
        <end position="173"/>
    </location>
</feature>